<gene>
    <name evidence="1" type="ORF">DV961_13445</name>
</gene>
<protein>
    <submittedName>
        <fullName evidence="1">Uncharacterized protein</fullName>
    </submittedName>
</protein>
<dbReference type="EMBL" id="QQPC01000196">
    <property type="protein sequence ID" value="REA79993.1"/>
    <property type="molecule type" value="Genomic_DNA"/>
</dbReference>
<proteinExistence type="predicted"/>
<accession>A0A3D8YJA1</accession>
<sequence>RKSYIVGGIHMTEVQRLEDDGTEMVPIYTLEQLVYRVKNNLPITKKEINEYNIERPCDALYKF</sequence>
<feature type="non-terminal residue" evidence="1">
    <location>
        <position position="1"/>
    </location>
</feature>
<name>A0A3D8YJA1_STAPS</name>
<reference evidence="2" key="1">
    <citation type="journal article" date="2018" name="Vet. Microbiol.">
        <title>Molecular epidemiology of methicillin-resistant staphylococci amongst veterinary personnel, personnel-owned pets, patients and the hospital environment of two companion animal veterinary hospitals.</title>
        <authorList>
            <person name="Worthing K.A."/>
            <person name="Brown J."/>
            <person name="Gerber L."/>
            <person name="Abraham S."/>
            <person name="Trott D."/>
            <person name="Norris J.M."/>
        </authorList>
    </citation>
    <scope>NUCLEOTIDE SEQUENCE [LARGE SCALE GENOMIC DNA]</scope>
    <source>
        <strain evidence="2">ST496-2</strain>
    </source>
</reference>
<dbReference type="Proteomes" id="UP000256409">
    <property type="component" value="Unassembled WGS sequence"/>
</dbReference>
<dbReference type="AlphaFoldDB" id="A0A3D8YJA1"/>
<organism evidence="1 2">
    <name type="scientific">Staphylococcus pseudintermedius</name>
    <dbReference type="NCBI Taxonomy" id="283734"/>
    <lineage>
        <taxon>Bacteria</taxon>
        <taxon>Bacillati</taxon>
        <taxon>Bacillota</taxon>
        <taxon>Bacilli</taxon>
        <taxon>Bacillales</taxon>
        <taxon>Staphylococcaceae</taxon>
        <taxon>Staphylococcus</taxon>
        <taxon>Staphylococcus intermedius group</taxon>
    </lineage>
</organism>
<evidence type="ECO:0000313" key="2">
    <source>
        <dbReference type="Proteomes" id="UP000256409"/>
    </source>
</evidence>
<comment type="caution">
    <text evidence="1">The sequence shown here is derived from an EMBL/GenBank/DDBJ whole genome shotgun (WGS) entry which is preliminary data.</text>
</comment>
<evidence type="ECO:0000313" key="1">
    <source>
        <dbReference type="EMBL" id="REA79993.1"/>
    </source>
</evidence>